<dbReference type="Proteomes" id="UP000606786">
    <property type="component" value="Unassembled WGS sequence"/>
</dbReference>
<name>A0A811UG75_CERCA</name>
<protein>
    <submittedName>
        <fullName evidence="2">(Mediterranean fruit fly) hypothetical protein</fullName>
    </submittedName>
</protein>
<reference evidence="2" key="1">
    <citation type="submission" date="2020-11" db="EMBL/GenBank/DDBJ databases">
        <authorList>
            <person name="Whitehead M."/>
        </authorList>
    </citation>
    <scope>NUCLEOTIDE SEQUENCE</scope>
    <source>
        <strain evidence="2">EGII</strain>
    </source>
</reference>
<dbReference type="AlphaFoldDB" id="A0A811UG75"/>
<feature type="region of interest" description="Disordered" evidence="1">
    <location>
        <begin position="23"/>
        <end position="57"/>
    </location>
</feature>
<dbReference type="EMBL" id="CAJHJT010000012">
    <property type="protein sequence ID" value="CAD6996877.1"/>
    <property type="molecule type" value="Genomic_DNA"/>
</dbReference>
<keyword evidence="3" id="KW-1185">Reference proteome</keyword>
<sequence>MDSHNPASASHCFIDKHDLSDINQRSSGNHHSVDGSGEVVFGKAEAVLTDPQSSEVD</sequence>
<accession>A0A811UG75</accession>
<evidence type="ECO:0000313" key="2">
    <source>
        <dbReference type="EMBL" id="CAD6996877.1"/>
    </source>
</evidence>
<organism evidence="2 3">
    <name type="scientific">Ceratitis capitata</name>
    <name type="common">Mediterranean fruit fly</name>
    <name type="synonym">Tephritis capitata</name>
    <dbReference type="NCBI Taxonomy" id="7213"/>
    <lineage>
        <taxon>Eukaryota</taxon>
        <taxon>Metazoa</taxon>
        <taxon>Ecdysozoa</taxon>
        <taxon>Arthropoda</taxon>
        <taxon>Hexapoda</taxon>
        <taxon>Insecta</taxon>
        <taxon>Pterygota</taxon>
        <taxon>Neoptera</taxon>
        <taxon>Endopterygota</taxon>
        <taxon>Diptera</taxon>
        <taxon>Brachycera</taxon>
        <taxon>Muscomorpha</taxon>
        <taxon>Tephritoidea</taxon>
        <taxon>Tephritidae</taxon>
        <taxon>Ceratitis</taxon>
        <taxon>Ceratitis</taxon>
    </lineage>
</organism>
<comment type="caution">
    <text evidence="2">The sequence shown here is derived from an EMBL/GenBank/DDBJ whole genome shotgun (WGS) entry which is preliminary data.</text>
</comment>
<gene>
    <name evidence="2" type="ORF">CCAP1982_LOCUS5550</name>
</gene>
<evidence type="ECO:0000313" key="3">
    <source>
        <dbReference type="Proteomes" id="UP000606786"/>
    </source>
</evidence>
<proteinExistence type="predicted"/>
<evidence type="ECO:0000256" key="1">
    <source>
        <dbReference type="SAM" id="MobiDB-lite"/>
    </source>
</evidence>